<feature type="compositionally biased region" description="Low complexity" evidence="1">
    <location>
        <begin position="53"/>
        <end position="69"/>
    </location>
</feature>
<comment type="caution">
    <text evidence="2">The sequence shown here is derived from an EMBL/GenBank/DDBJ whole genome shotgun (WGS) entry which is preliminary data.</text>
</comment>
<organism evidence="2 3">
    <name type="scientific">Rubroshorea leprosula</name>
    <dbReference type="NCBI Taxonomy" id="152421"/>
    <lineage>
        <taxon>Eukaryota</taxon>
        <taxon>Viridiplantae</taxon>
        <taxon>Streptophyta</taxon>
        <taxon>Embryophyta</taxon>
        <taxon>Tracheophyta</taxon>
        <taxon>Spermatophyta</taxon>
        <taxon>Magnoliopsida</taxon>
        <taxon>eudicotyledons</taxon>
        <taxon>Gunneridae</taxon>
        <taxon>Pentapetalae</taxon>
        <taxon>rosids</taxon>
        <taxon>malvids</taxon>
        <taxon>Malvales</taxon>
        <taxon>Dipterocarpaceae</taxon>
        <taxon>Rubroshorea</taxon>
    </lineage>
</organism>
<evidence type="ECO:0000313" key="3">
    <source>
        <dbReference type="Proteomes" id="UP001054252"/>
    </source>
</evidence>
<feature type="region of interest" description="Disordered" evidence="1">
    <location>
        <begin position="49"/>
        <end position="72"/>
    </location>
</feature>
<sequence length="108" mass="11224">MAVVCRRQGRRHSRVQAIWCRARGSGAKRKSWCRAKLVQEARPGAAECRLGQSAGSGHASSRGSAAGGRVQCSRAQAPVQQGAGLGGARHRLGCSRAGAQQGGLVNSF</sequence>
<dbReference type="AlphaFoldDB" id="A0AAV5IRV7"/>
<gene>
    <name evidence="2" type="ORF">SLEP1_g14949</name>
</gene>
<name>A0AAV5IRV7_9ROSI</name>
<protein>
    <submittedName>
        <fullName evidence="2">Uncharacterized protein</fullName>
    </submittedName>
</protein>
<dbReference type="Proteomes" id="UP001054252">
    <property type="component" value="Unassembled WGS sequence"/>
</dbReference>
<keyword evidence="3" id="KW-1185">Reference proteome</keyword>
<evidence type="ECO:0000313" key="2">
    <source>
        <dbReference type="EMBL" id="GKV02516.1"/>
    </source>
</evidence>
<accession>A0AAV5IRV7</accession>
<proteinExistence type="predicted"/>
<reference evidence="2 3" key="1">
    <citation type="journal article" date="2021" name="Commun. Biol.">
        <title>The genome of Shorea leprosula (Dipterocarpaceae) highlights the ecological relevance of drought in aseasonal tropical rainforests.</title>
        <authorList>
            <person name="Ng K.K.S."/>
            <person name="Kobayashi M.J."/>
            <person name="Fawcett J.A."/>
            <person name="Hatakeyama M."/>
            <person name="Paape T."/>
            <person name="Ng C.H."/>
            <person name="Ang C.C."/>
            <person name="Tnah L.H."/>
            <person name="Lee C.T."/>
            <person name="Nishiyama T."/>
            <person name="Sese J."/>
            <person name="O'Brien M.J."/>
            <person name="Copetti D."/>
            <person name="Mohd Noor M.I."/>
            <person name="Ong R.C."/>
            <person name="Putra M."/>
            <person name="Sireger I.Z."/>
            <person name="Indrioko S."/>
            <person name="Kosugi Y."/>
            <person name="Izuno A."/>
            <person name="Isagi Y."/>
            <person name="Lee S.L."/>
            <person name="Shimizu K.K."/>
        </authorList>
    </citation>
    <scope>NUCLEOTIDE SEQUENCE [LARGE SCALE GENOMIC DNA]</scope>
    <source>
        <strain evidence="2">214</strain>
    </source>
</reference>
<evidence type="ECO:0000256" key="1">
    <source>
        <dbReference type="SAM" id="MobiDB-lite"/>
    </source>
</evidence>
<dbReference type="EMBL" id="BPVZ01000019">
    <property type="protein sequence ID" value="GKV02516.1"/>
    <property type="molecule type" value="Genomic_DNA"/>
</dbReference>